<dbReference type="GO" id="GO:0000978">
    <property type="term" value="F:RNA polymerase II cis-regulatory region sequence-specific DNA binding"/>
    <property type="evidence" value="ECO:0007669"/>
    <property type="project" value="TreeGrafter"/>
</dbReference>
<feature type="coiled-coil region" evidence="6">
    <location>
        <begin position="168"/>
        <end position="209"/>
    </location>
</feature>
<evidence type="ECO:0000256" key="4">
    <source>
        <dbReference type="ARBA" id="ARBA00023163"/>
    </source>
</evidence>
<feature type="domain" description="BHLH" evidence="8">
    <location>
        <begin position="121"/>
        <end position="178"/>
    </location>
</feature>
<comment type="subcellular location">
    <subcellularLocation>
        <location evidence="1">Nucleus</location>
    </subcellularLocation>
</comment>
<protein>
    <recommendedName>
        <fullName evidence="8">BHLH domain-containing protein</fullName>
    </recommendedName>
</protein>
<dbReference type="PROSITE" id="PS50888">
    <property type="entry name" value="BHLH"/>
    <property type="match status" value="1"/>
</dbReference>
<reference evidence="9" key="1">
    <citation type="submission" date="2021-02" db="EMBL/GenBank/DDBJ databases">
        <authorList>
            <person name="Nowell W R."/>
        </authorList>
    </citation>
    <scope>NUCLEOTIDE SEQUENCE</scope>
    <source>
        <strain evidence="9">Ploen Becks lab</strain>
    </source>
</reference>
<keyword evidence="3" id="KW-0238">DNA-binding</keyword>
<name>A0A813ZEM3_9BILA</name>
<evidence type="ECO:0000313" key="10">
    <source>
        <dbReference type="Proteomes" id="UP000663879"/>
    </source>
</evidence>
<keyword evidence="5" id="KW-0539">Nucleus</keyword>
<evidence type="ECO:0000256" key="1">
    <source>
        <dbReference type="ARBA" id="ARBA00004123"/>
    </source>
</evidence>
<dbReference type="GO" id="GO:0000981">
    <property type="term" value="F:DNA-binding transcription factor activity, RNA polymerase II-specific"/>
    <property type="evidence" value="ECO:0007669"/>
    <property type="project" value="TreeGrafter"/>
</dbReference>
<feature type="region of interest" description="Disordered" evidence="7">
    <location>
        <begin position="1"/>
        <end position="25"/>
    </location>
</feature>
<dbReference type="Proteomes" id="UP000663879">
    <property type="component" value="Unassembled WGS sequence"/>
</dbReference>
<evidence type="ECO:0000259" key="8">
    <source>
        <dbReference type="PROSITE" id="PS50888"/>
    </source>
</evidence>
<keyword evidence="10" id="KW-1185">Reference proteome</keyword>
<dbReference type="SMART" id="SM00353">
    <property type="entry name" value="HLH"/>
    <property type="match status" value="1"/>
</dbReference>
<organism evidence="9 10">
    <name type="scientific">Brachionus calyciflorus</name>
    <dbReference type="NCBI Taxonomy" id="104777"/>
    <lineage>
        <taxon>Eukaryota</taxon>
        <taxon>Metazoa</taxon>
        <taxon>Spiralia</taxon>
        <taxon>Gnathifera</taxon>
        <taxon>Rotifera</taxon>
        <taxon>Eurotatoria</taxon>
        <taxon>Monogononta</taxon>
        <taxon>Pseudotrocha</taxon>
        <taxon>Ploima</taxon>
        <taxon>Brachionidae</taxon>
        <taxon>Brachionus</taxon>
    </lineage>
</organism>
<evidence type="ECO:0000256" key="3">
    <source>
        <dbReference type="ARBA" id="ARBA00023125"/>
    </source>
</evidence>
<dbReference type="EMBL" id="CAJNOC010001877">
    <property type="protein sequence ID" value="CAF0897584.1"/>
    <property type="molecule type" value="Genomic_DNA"/>
</dbReference>
<dbReference type="Pfam" id="PF00010">
    <property type="entry name" value="HLH"/>
    <property type="match status" value="1"/>
</dbReference>
<evidence type="ECO:0000256" key="5">
    <source>
        <dbReference type="ARBA" id="ARBA00023242"/>
    </source>
</evidence>
<dbReference type="OrthoDB" id="5778525at2759"/>
<dbReference type="AlphaFoldDB" id="A0A813ZEM3"/>
<keyword evidence="6" id="KW-0175">Coiled coil</keyword>
<proteinExistence type="predicted"/>
<keyword evidence="2" id="KW-0805">Transcription regulation</keyword>
<dbReference type="InterPro" id="IPR036638">
    <property type="entry name" value="HLH_DNA-bd_sf"/>
</dbReference>
<dbReference type="PANTHER" id="PTHR15741">
    <property type="entry name" value="BASIC HELIX-LOOP-HELIX ZIP TRANSCRIPTION FACTOR"/>
    <property type="match status" value="1"/>
</dbReference>
<evidence type="ECO:0000256" key="2">
    <source>
        <dbReference type="ARBA" id="ARBA00023015"/>
    </source>
</evidence>
<dbReference type="InterPro" id="IPR011598">
    <property type="entry name" value="bHLH_dom"/>
</dbReference>
<dbReference type="GO" id="GO:0046983">
    <property type="term" value="F:protein dimerization activity"/>
    <property type="evidence" value="ECO:0007669"/>
    <property type="project" value="InterPro"/>
</dbReference>
<feature type="region of interest" description="Disordered" evidence="7">
    <location>
        <begin position="48"/>
        <end position="100"/>
    </location>
</feature>
<dbReference type="InterPro" id="IPR052207">
    <property type="entry name" value="Max-like/E-box_TFs"/>
</dbReference>
<dbReference type="SUPFAM" id="SSF47459">
    <property type="entry name" value="HLH, helix-loop-helix DNA-binding domain"/>
    <property type="match status" value="1"/>
</dbReference>
<dbReference type="Gene3D" id="4.10.280.10">
    <property type="entry name" value="Helix-loop-helix DNA-binding domain"/>
    <property type="match status" value="1"/>
</dbReference>
<evidence type="ECO:0000256" key="6">
    <source>
        <dbReference type="SAM" id="Coils"/>
    </source>
</evidence>
<dbReference type="PANTHER" id="PTHR15741:SF25">
    <property type="entry name" value="MAX-LIKE PROTEIN X"/>
    <property type="match status" value="1"/>
</dbReference>
<evidence type="ECO:0000313" key="9">
    <source>
        <dbReference type="EMBL" id="CAF0897584.1"/>
    </source>
</evidence>
<accession>A0A813ZEM3</accession>
<sequence length="290" mass="33195">MNNLNLNSPSNIASSGVQPCSSNSLQAHSQLPRKAYFLNKYEQLNNPQIKPQVVSNSDLMPASSSKSKDTMNSSNHQIASKRHFSGSNSSLQNSDDEDDDFIESSLDLSQADLANKSKEEKRRLSHTAAEQKRRNAIKQGFELLQNVLPYCQQIDPIISTRITRATTLEQTIDYIHELEKDKDKHEHDLDSLKKEIMALRIMKSNYEEMLQYHRNTPKDNSVEINDETKFDLFVKFSENLFNSFQSMINPNSFGELSASMFNWLEQMCTASSLKNFILLSLYQATQQIFH</sequence>
<feature type="compositionally biased region" description="Polar residues" evidence="7">
    <location>
        <begin position="48"/>
        <end position="58"/>
    </location>
</feature>
<comment type="caution">
    <text evidence="9">The sequence shown here is derived from an EMBL/GenBank/DDBJ whole genome shotgun (WGS) entry which is preliminary data.</text>
</comment>
<keyword evidence="4" id="KW-0804">Transcription</keyword>
<dbReference type="GO" id="GO:0005634">
    <property type="term" value="C:nucleus"/>
    <property type="evidence" value="ECO:0007669"/>
    <property type="project" value="UniProtKB-SubCell"/>
</dbReference>
<gene>
    <name evidence="9" type="ORF">OXX778_LOCUS11233</name>
</gene>
<evidence type="ECO:0000256" key="7">
    <source>
        <dbReference type="SAM" id="MobiDB-lite"/>
    </source>
</evidence>